<sequence>MKCYAGSRKCRPLETRLAVFMCPSTTSGESPSTMITADPTTVGDRPGVSPAGVSPAGESPSMLVSGTSSVVADTSMLGSAGSVESQTVESQIVGPKAARPSWYSSSTLTSQPAPHRSASDQAASDRSASDQAASCGGVFSVKLPDKVSRPSAVRAPEPLASRLPSLHELVSPELPGLTARVVRACLSQQYEHKLSAKVCRRIETVMSKVLAGMPAFAMQVDFRSCAWHSLYLAGLVCSQLPEYHGVLRAYADLIPRPPDLTDSWFLACVLELHPDARRLARELAAGVGVGHVVSAERLFREAFVPTAHVCARLPTRAEAVQLTCGFSQLECLLAMPEAARTLPWNQLAQRETMQGQRLVAFLQSVLDPAECSQVIAVLRDRLSPPQWFSLPDKHFLACVLDHALSAWVSAPEVVVENVQTQAEGPGEVDVLIPAPAPGPVAYMEEVLAECATTEAEERCRWSVVQQEQWARARSQVAEFAAKKLRAGLLKAERANERWRSVGWRWLSLAGMLHDVYGSEQVLVLVKECETMVARPSGVSPLWYLAVLLKRCVSDRLMKRL</sequence>
<name>A0A023BCM9_GRENI</name>
<protein>
    <submittedName>
        <fullName evidence="2">Uncharacterized protein</fullName>
    </submittedName>
</protein>
<feature type="compositionally biased region" description="Polar residues" evidence="1">
    <location>
        <begin position="24"/>
        <end position="39"/>
    </location>
</feature>
<evidence type="ECO:0000313" key="3">
    <source>
        <dbReference type="Proteomes" id="UP000019763"/>
    </source>
</evidence>
<evidence type="ECO:0000256" key="1">
    <source>
        <dbReference type="SAM" id="MobiDB-lite"/>
    </source>
</evidence>
<dbReference type="Proteomes" id="UP000019763">
    <property type="component" value="Unassembled WGS sequence"/>
</dbReference>
<feature type="non-terminal residue" evidence="2">
    <location>
        <position position="560"/>
    </location>
</feature>
<accession>A0A023BCM9</accession>
<evidence type="ECO:0000313" key="2">
    <source>
        <dbReference type="EMBL" id="EZG85287.1"/>
    </source>
</evidence>
<reference evidence="2" key="1">
    <citation type="submission" date="2013-12" db="EMBL/GenBank/DDBJ databases">
        <authorList>
            <person name="Omoto C.K."/>
            <person name="Sibley D."/>
            <person name="Venepally P."/>
            <person name="Hadjithomas M."/>
            <person name="Karamycheva S."/>
            <person name="Brunk B."/>
            <person name="Roos D."/>
            <person name="Caler E."/>
            <person name="Lorenzi H."/>
        </authorList>
    </citation>
    <scope>NUCLEOTIDE SEQUENCE</scope>
</reference>
<gene>
    <name evidence="2" type="ORF">GNI_011960</name>
</gene>
<dbReference type="VEuPathDB" id="CryptoDB:GNI_011960"/>
<feature type="compositionally biased region" description="Polar residues" evidence="1">
    <location>
        <begin position="102"/>
        <end position="112"/>
    </location>
</feature>
<dbReference type="EMBL" id="AFNH02000088">
    <property type="protein sequence ID" value="EZG85287.1"/>
    <property type="molecule type" value="Genomic_DNA"/>
</dbReference>
<proteinExistence type="predicted"/>
<dbReference type="AlphaFoldDB" id="A0A023BCM9"/>
<feature type="region of interest" description="Disordered" evidence="1">
    <location>
        <begin position="79"/>
        <end position="129"/>
    </location>
</feature>
<organism evidence="2 3">
    <name type="scientific">Gregarina niphandrodes</name>
    <name type="common">Septate eugregarine</name>
    <dbReference type="NCBI Taxonomy" id="110365"/>
    <lineage>
        <taxon>Eukaryota</taxon>
        <taxon>Sar</taxon>
        <taxon>Alveolata</taxon>
        <taxon>Apicomplexa</taxon>
        <taxon>Conoidasida</taxon>
        <taxon>Gregarinasina</taxon>
        <taxon>Eugregarinorida</taxon>
        <taxon>Gregarinidae</taxon>
        <taxon>Gregarina</taxon>
    </lineage>
</organism>
<keyword evidence="3" id="KW-1185">Reference proteome</keyword>
<feature type="region of interest" description="Disordered" evidence="1">
    <location>
        <begin position="24"/>
        <end position="65"/>
    </location>
</feature>
<dbReference type="RefSeq" id="XP_011128838.1">
    <property type="nucleotide sequence ID" value="XM_011130536.1"/>
</dbReference>
<feature type="compositionally biased region" description="Low complexity" evidence="1">
    <location>
        <begin position="119"/>
        <end position="129"/>
    </location>
</feature>
<comment type="caution">
    <text evidence="2">The sequence shown here is derived from an EMBL/GenBank/DDBJ whole genome shotgun (WGS) entry which is preliminary data.</text>
</comment>
<dbReference type="GeneID" id="22910702"/>